<feature type="domain" description="DnaJ homologue subfamily C member 28 conserved" evidence="3">
    <location>
        <begin position="28"/>
        <end position="92"/>
    </location>
</feature>
<dbReference type="PANTHER" id="PTHR39158">
    <property type="entry name" value="OS08G0560600 PROTEIN"/>
    <property type="match status" value="1"/>
</dbReference>
<sequence length="167" mass="19226">MAESSKPKAPGSTKRPQHPAYPSEREILIDRQLAEAMNSPGWRNLKGKGHKLDLDPPPGVPPDMVMANKIMEDANVQPSWLEDRTALLTKIQTRREQWQRQFRQLDHSHPHAAQLREAWTNQVHRDVEKLNREIRNLNLALPLWRLEVVPLRPEDEIAEASTTTSDD</sequence>
<evidence type="ECO:0000256" key="2">
    <source>
        <dbReference type="SAM" id="MobiDB-lite"/>
    </source>
</evidence>
<dbReference type="AlphaFoldDB" id="A0A6B1DWT1"/>
<feature type="coiled-coil region" evidence="1">
    <location>
        <begin position="120"/>
        <end position="147"/>
    </location>
</feature>
<proteinExistence type="predicted"/>
<feature type="region of interest" description="Disordered" evidence="2">
    <location>
        <begin position="40"/>
        <end position="59"/>
    </location>
</feature>
<feature type="region of interest" description="Disordered" evidence="2">
    <location>
        <begin position="1"/>
        <end position="23"/>
    </location>
</feature>
<evidence type="ECO:0000313" key="4">
    <source>
        <dbReference type="EMBL" id="MYD91102.1"/>
    </source>
</evidence>
<protein>
    <submittedName>
        <fullName evidence="4">DUF1992 domain-containing protein</fullName>
    </submittedName>
</protein>
<evidence type="ECO:0000256" key="1">
    <source>
        <dbReference type="SAM" id="Coils"/>
    </source>
</evidence>
<organism evidence="4">
    <name type="scientific">Caldilineaceae bacterium SB0662_bin_9</name>
    <dbReference type="NCBI Taxonomy" id="2605258"/>
    <lineage>
        <taxon>Bacteria</taxon>
        <taxon>Bacillati</taxon>
        <taxon>Chloroflexota</taxon>
        <taxon>Caldilineae</taxon>
        <taxon>Caldilineales</taxon>
        <taxon>Caldilineaceae</taxon>
    </lineage>
</organism>
<evidence type="ECO:0000259" key="3">
    <source>
        <dbReference type="Pfam" id="PF09350"/>
    </source>
</evidence>
<keyword evidence="1" id="KW-0175">Coiled coil</keyword>
<dbReference type="InterPro" id="IPR052573">
    <property type="entry name" value="DnaJ_C_subfamily_28"/>
</dbReference>
<dbReference type="EMBL" id="VXPY01000086">
    <property type="protein sequence ID" value="MYD91102.1"/>
    <property type="molecule type" value="Genomic_DNA"/>
</dbReference>
<dbReference type="PANTHER" id="PTHR39158:SF1">
    <property type="entry name" value="DNAJ HOMOLOG SUBFAMILY C MEMBER 28"/>
    <property type="match status" value="1"/>
</dbReference>
<name>A0A6B1DWT1_9CHLR</name>
<dbReference type="InterPro" id="IPR018961">
    <property type="entry name" value="DnaJ_homolog_subfam-C_membr-28"/>
</dbReference>
<gene>
    <name evidence="4" type="ORF">F4Y08_12330</name>
</gene>
<reference evidence="4" key="1">
    <citation type="submission" date="2019-09" db="EMBL/GenBank/DDBJ databases">
        <title>Characterisation of the sponge microbiome using genome-centric metagenomics.</title>
        <authorList>
            <person name="Engelberts J.P."/>
            <person name="Robbins S.J."/>
            <person name="De Goeij J.M."/>
            <person name="Aranda M."/>
            <person name="Bell S.C."/>
            <person name="Webster N.S."/>
        </authorList>
    </citation>
    <scope>NUCLEOTIDE SEQUENCE</scope>
    <source>
        <strain evidence="4">SB0662_bin_9</strain>
    </source>
</reference>
<comment type="caution">
    <text evidence="4">The sequence shown here is derived from an EMBL/GenBank/DDBJ whole genome shotgun (WGS) entry which is preliminary data.</text>
</comment>
<dbReference type="Pfam" id="PF09350">
    <property type="entry name" value="DJC28_CD"/>
    <property type="match status" value="1"/>
</dbReference>
<accession>A0A6B1DWT1</accession>